<comment type="catalytic activity">
    <reaction evidence="1">
        <text>[protein]-peptidylproline (omega=180) = [protein]-peptidylproline (omega=0)</text>
        <dbReference type="Rhea" id="RHEA:16237"/>
        <dbReference type="Rhea" id="RHEA-COMP:10747"/>
        <dbReference type="Rhea" id="RHEA-COMP:10748"/>
        <dbReference type="ChEBI" id="CHEBI:83833"/>
        <dbReference type="ChEBI" id="CHEBI:83834"/>
        <dbReference type="EC" id="5.2.1.8"/>
    </reaction>
</comment>
<organism evidence="9 10">
    <name type="scientific">Lachancea mirantina</name>
    <dbReference type="NCBI Taxonomy" id="1230905"/>
    <lineage>
        <taxon>Eukaryota</taxon>
        <taxon>Fungi</taxon>
        <taxon>Dikarya</taxon>
        <taxon>Ascomycota</taxon>
        <taxon>Saccharomycotina</taxon>
        <taxon>Saccharomycetes</taxon>
        <taxon>Saccharomycetales</taxon>
        <taxon>Saccharomycetaceae</taxon>
        <taxon>Lachancea</taxon>
    </lineage>
</organism>
<dbReference type="PANTHER" id="PTHR11071:SF561">
    <property type="entry name" value="PEPTIDYL-PROLYL CIS-TRANS ISOMERASE D-RELATED"/>
    <property type="match status" value="1"/>
</dbReference>
<dbReference type="STRING" id="1230905.A0A1G4KFK9"/>
<evidence type="ECO:0000256" key="6">
    <source>
        <dbReference type="ARBA" id="ARBA00023235"/>
    </source>
</evidence>
<dbReference type="FunFam" id="1.25.40.10:FF:000029">
    <property type="entry name" value="peptidyl-prolyl cis-trans isomerase D"/>
    <property type="match status" value="1"/>
</dbReference>
<evidence type="ECO:0000259" key="8">
    <source>
        <dbReference type="PROSITE" id="PS50072"/>
    </source>
</evidence>
<protein>
    <recommendedName>
        <fullName evidence="2">peptidylprolyl isomerase</fullName>
        <ecNumber evidence="2">5.2.1.8</ecNumber>
    </recommendedName>
</protein>
<evidence type="ECO:0000256" key="2">
    <source>
        <dbReference type="ARBA" id="ARBA00013194"/>
    </source>
</evidence>
<dbReference type="GO" id="GO:0016018">
    <property type="term" value="F:cyclosporin A binding"/>
    <property type="evidence" value="ECO:0007669"/>
    <property type="project" value="TreeGrafter"/>
</dbReference>
<feature type="repeat" description="TPR" evidence="7">
    <location>
        <begin position="329"/>
        <end position="362"/>
    </location>
</feature>
<evidence type="ECO:0000313" key="9">
    <source>
        <dbReference type="EMBL" id="SCV03272.1"/>
    </source>
</evidence>
<dbReference type="InterPro" id="IPR002130">
    <property type="entry name" value="Cyclophilin-type_PPIase_dom"/>
</dbReference>
<dbReference type="PROSITE" id="PS50005">
    <property type="entry name" value="TPR"/>
    <property type="match status" value="1"/>
</dbReference>
<evidence type="ECO:0000256" key="3">
    <source>
        <dbReference type="ARBA" id="ARBA00022737"/>
    </source>
</evidence>
<accession>A0A1G4KFK9</accession>
<dbReference type="InterPro" id="IPR011990">
    <property type="entry name" value="TPR-like_helical_dom_sf"/>
</dbReference>
<evidence type="ECO:0000256" key="4">
    <source>
        <dbReference type="ARBA" id="ARBA00022803"/>
    </source>
</evidence>
<dbReference type="InterPro" id="IPR029000">
    <property type="entry name" value="Cyclophilin-like_dom_sf"/>
</dbReference>
<dbReference type="SUPFAM" id="SSF50891">
    <property type="entry name" value="Cyclophilin-like"/>
    <property type="match status" value="1"/>
</dbReference>
<dbReference type="PROSITE" id="PS00170">
    <property type="entry name" value="CSA_PPIASE_1"/>
    <property type="match status" value="1"/>
</dbReference>
<proteinExistence type="predicted"/>
<dbReference type="Proteomes" id="UP000191024">
    <property type="component" value="Chromosome H"/>
</dbReference>
<dbReference type="InterPro" id="IPR020892">
    <property type="entry name" value="Cyclophilin-type_PPIase_CS"/>
</dbReference>
<keyword evidence="5" id="KW-0697">Rotamase</keyword>
<keyword evidence="6" id="KW-0413">Isomerase</keyword>
<dbReference type="SMART" id="SM00028">
    <property type="entry name" value="TPR"/>
    <property type="match status" value="3"/>
</dbReference>
<dbReference type="Gene3D" id="2.40.100.10">
    <property type="entry name" value="Cyclophilin-like"/>
    <property type="match status" value="1"/>
</dbReference>
<dbReference type="EMBL" id="LT598468">
    <property type="protein sequence ID" value="SCV03272.1"/>
    <property type="molecule type" value="Genomic_DNA"/>
</dbReference>
<dbReference type="AlphaFoldDB" id="A0A1G4KFK9"/>
<reference evidence="10" key="1">
    <citation type="submission" date="2016-03" db="EMBL/GenBank/DDBJ databases">
        <authorList>
            <person name="Devillers H."/>
        </authorList>
    </citation>
    <scope>NUCLEOTIDE SEQUENCE [LARGE SCALE GENOMIC DNA]</scope>
</reference>
<dbReference type="EC" id="5.2.1.8" evidence="2"/>
<keyword evidence="4 7" id="KW-0802">TPR repeat</keyword>
<dbReference type="GO" id="GO:0042026">
    <property type="term" value="P:protein refolding"/>
    <property type="evidence" value="ECO:0007669"/>
    <property type="project" value="UniProtKB-ARBA"/>
</dbReference>
<sequence>MGERQVYLDIQIADQKIGRIVIELFDERAPKTTENFYRLCVGDIKDAIGAPLTYRNNFFHRVIKNFMVQAGDITHGSVDGEKSDEIGLGGHSIYFDKKSGKYMNTNFKDNTTFFEDENLGDFDKPFLVGMANLGQSNTNSSQFFITTCISPHLNNNHSILGRVLYGKSVVRTIELTEVDADGFPLHPIKIENCGAWKPVLGLPVYNTSNATIGGDIYEEYPDDDENFDKDVSKDSFAAAETIKGSGTALLKQGDFQNALFKYKKALRYVNELVPDIDSDAKSYADFMQLKAKLYLNLSLTFLKLKNYEDSITYAGFLLDMNKAEEQDKAKAFYRRGVCHKLKGRNELALSDFKNCHSLNPNDNVVVERIKEIETKIEEEKERTRKNLAKFFM</sequence>
<dbReference type="PANTHER" id="PTHR11071">
    <property type="entry name" value="PEPTIDYL-PROLYL CIS-TRANS ISOMERASE"/>
    <property type="match status" value="1"/>
</dbReference>
<dbReference type="GO" id="GO:0051082">
    <property type="term" value="F:unfolded protein binding"/>
    <property type="evidence" value="ECO:0007669"/>
    <property type="project" value="UniProtKB-ARBA"/>
</dbReference>
<keyword evidence="10" id="KW-1185">Reference proteome</keyword>
<dbReference type="GO" id="GO:0003755">
    <property type="term" value="F:peptidyl-prolyl cis-trans isomerase activity"/>
    <property type="evidence" value="ECO:0007669"/>
    <property type="project" value="UniProtKB-KW"/>
</dbReference>
<name>A0A1G4KFK9_9SACH</name>
<dbReference type="Gene3D" id="1.25.40.10">
    <property type="entry name" value="Tetratricopeptide repeat domain"/>
    <property type="match status" value="1"/>
</dbReference>
<dbReference type="Pfam" id="PF00160">
    <property type="entry name" value="Pro_isomerase"/>
    <property type="match status" value="1"/>
</dbReference>
<dbReference type="GO" id="GO:0005829">
    <property type="term" value="C:cytosol"/>
    <property type="evidence" value="ECO:0007669"/>
    <property type="project" value="TreeGrafter"/>
</dbReference>
<dbReference type="Pfam" id="PF00515">
    <property type="entry name" value="TPR_1"/>
    <property type="match status" value="1"/>
</dbReference>
<evidence type="ECO:0000256" key="5">
    <source>
        <dbReference type="ARBA" id="ARBA00023110"/>
    </source>
</evidence>
<feature type="domain" description="PPIase cyclophilin-type" evidence="8">
    <location>
        <begin position="7"/>
        <end position="195"/>
    </location>
</feature>
<dbReference type="OrthoDB" id="407558at2759"/>
<keyword evidence="3" id="KW-0677">Repeat</keyword>
<dbReference type="InterPro" id="IPR019734">
    <property type="entry name" value="TPR_rpt"/>
</dbReference>
<evidence type="ECO:0000256" key="7">
    <source>
        <dbReference type="PROSITE-ProRule" id="PRU00339"/>
    </source>
</evidence>
<evidence type="ECO:0000313" key="10">
    <source>
        <dbReference type="Proteomes" id="UP000191024"/>
    </source>
</evidence>
<gene>
    <name evidence="9" type="ORF">LAMI_0H06832G</name>
</gene>
<dbReference type="PROSITE" id="PS50072">
    <property type="entry name" value="CSA_PPIASE_2"/>
    <property type="match status" value="1"/>
</dbReference>
<dbReference type="PRINTS" id="PR00153">
    <property type="entry name" value="CSAPPISMRASE"/>
</dbReference>
<dbReference type="SUPFAM" id="SSF48452">
    <property type="entry name" value="TPR-like"/>
    <property type="match status" value="1"/>
</dbReference>
<evidence type="ECO:0000256" key="1">
    <source>
        <dbReference type="ARBA" id="ARBA00000971"/>
    </source>
</evidence>